<keyword evidence="3" id="KW-1185">Reference proteome</keyword>
<dbReference type="Pfam" id="PF00169">
    <property type="entry name" value="PH"/>
    <property type="match status" value="1"/>
</dbReference>
<gene>
    <name evidence="4" type="primary">LOC106807140</name>
</gene>
<protein>
    <submittedName>
        <fullName evidence="4">Uncharacterized protein LOC106807140</fullName>
    </submittedName>
</protein>
<feature type="domain" description="PH" evidence="2">
    <location>
        <begin position="1"/>
        <end position="95"/>
    </location>
</feature>
<evidence type="ECO:0000313" key="3">
    <source>
        <dbReference type="Proteomes" id="UP000695022"/>
    </source>
</evidence>
<dbReference type="GeneID" id="106807140"/>
<dbReference type="SUPFAM" id="SSF50729">
    <property type="entry name" value="PH domain-like"/>
    <property type="match status" value="1"/>
</dbReference>
<feature type="compositionally biased region" description="Low complexity" evidence="1">
    <location>
        <begin position="458"/>
        <end position="476"/>
    </location>
</feature>
<dbReference type="InterPro" id="IPR001849">
    <property type="entry name" value="PH_domain"/>
</dbReference>
<feature type="region of interest" description="Disordered" evidence="1">
    <location>
        <begin position="534"/>
        <end position="555"/>
    </location>
</feature>
<name>A0ABM1DY68_PRICU</name>
<feature type="region of interest" description="Disordered" evidence="1">
    <location>
        <begin position="589"/>
        <end position="611"/>
    </location>
</feature>
<organism evidence="3 4">
    <name type="scientific">Priapulus caudatus</name>
    <name type="common">Priapulid worm</name>
    <dbReference type="NCBI Taxonomy" id="37621"/>
    <lineage>
        <taxon>Eukaryota</taxon>
        <taxon>Metazoa</taxon>
        <taxon>Ecdysozoa</taxon>
        <taxon>Scalidophora</taxon>
        <taxon>Priapulida</taxon>
        <taxon>Priapulimorpha</taxon>
        <taxon>Priapulimorphida</taxon>
        <taxon>Priapulidae</taxon>
        <taxon>Priapulus</taxon>
    </lineage>
</organism>
<dbReference type="RefSeq" id="XP_014664889.1">
    <property type="nucleotide sequence ID" value="XM_014809403.1"/>
</dbReference>
<dbReference type="SMART" id="SM00233">
    <property type="entry name" value="PH"/>
    <property type="match status" value="1"/>
</dbReference>
<dbReference type="Proteomes" id="UP000695022">
    <property type="component" value="Unplaced"/>
</dbReference>
<evidence type="ECO:0000259" key="2">
    <source>
        <dbReference type="PROSITE" id="PS50003"/>
    </source>
</evidence>
<feature type="region of interest" description="Disordered" evidence="1">
    <location>
        <begin position="165"/>
        <end position="189"/>
    </location>
</feature>
<proteinExistence type="predicted"/>
<dbReference type="InterPro" id="IPR011993">
    <property type="entry name" value="PH-like_dom_sf"/>
</dbReference>
<reference evidence="4" key="1">
    <citation type="submission" date="2025-08" db="UniProtKB">
        <authorList>
            <consortium name="RefSeq"/>
        </authorList>
    </citation>
    <scope>IDENTIFICATION</scope>
</reference>
<feature type="region of interest" description="Disordered" evidence="1">
    <location>
        <begin position="413"/>
        <end position="489"/>
    </location>
</feature>
<evidence type="ECO:0000313" key="4">
    <source>
        <dbReference type="RefSeq" id="XP_014664889.1"/>
    </source>
</evidence>
<accession>A0ABM1DY68</accession>
<evidence type="ECO:0000256" key="1">
    <source>
        <dbReference type="SAM" id="MobiDB-lite"/>
    </source>
</evidence>
<dbReference type="Gene3D" id="2.30.29.30">
    <property type="entry name" value="Pleckstrin-homology domain (PH domain)/Phosphotyrosine-binding domain (PTB)"/>
    <property type="match status" value="1"/>
</dbReference>
<feature type="compositionally biased region" description="Low complexity" evidence="1">
    <location>
        <begin position="591"/>
        <end position="604"/>
    </location>
</feature>
<dbReference type="PROSITE" id="PS50003">
    <property type="entry name" value="PH_DOMAIN"/>
    <property type="match status" value="1"/>
</dbReference>
<sequence>MEICEYLYYKQATGWTKMYCALRDGSCTVWRTSDTGQPPLVFLDLRGCAATLADDEQQVGSAFRLTLPNRYTFLFAPPSNLDMERWLSVLRHNGCEITDDDDATTTTATVTLRRATTVTQSAFYAEMTGGGDAAESATVEAFCTAPRRRRAPRDAAATQTLTQPWFNGDVRPRTGSDASDDGPPAERSALCTVPEVRIRKMSAASSTSCESAPPTLLVERSRIGETSDRLHPRLALRSTSCSPPRERKSHLVQHSRSMDHFDDDSVAAAVAAEEEEEHERWGRELLLLKRDQLLQEVLRQKAELEARQQHKPQVTEADINIKYERAQTEEDLKILRDITQLRQRRISTVLRVESLQKSLKKSSKKIGGSGGSGKGRLVTMGSSEELKTRLVEMTDEVTRINDEIATREHRREVAQHKLSTQRVEELQRFSASMKRRDAPSRPSGGAAGNRCDTPSPPVATGGVAAAVTTVAPPRGASPKPAERAKKGAKYGPLKIVTNIAEFRLRSSDSKKKNKQQRKHEVAQRALDVISGSTTSLDAVDAGPKASPDSADARLSSPELVAPPVDAKACESARGVSSFETEVMAMLQRTKTSSVSSRDGSTSSGHSRRLTADEALLKPETIAVITEFESYIDDYLKQTDSVENVAL</sequence>